<dbReference type="InterPro" id="IPR015887">
    <property type="entry name" value="DNA_glyclase_Znf_dom_DNA_BS"/>
</dbReference>
<dbReference type="Pfam" id="PF01149">
    <property type="entry name" value="Fapy_DNA_glyco"/>
    <property type="match status" value="1"/>
</dbReference>
<gene>
    <name evidence="15 18" type="primary">mutM</name>
    <name evidence="15" type="synonym">fpg</name>
    <name evidence="18" type="ORF">ENR59_02055</name>
</gene>
<dbReference type="GO" id="GO:0003684">
    <property type="term" value="F:damaged DNA binding"/>
    <property type="evidence" value="ECO:0007669"/>
    <property type="project" value="InterPro"/>
</dbReference>
<feature type="active site" description="Proton donor; for beta-elimination activity" evidence="15">
    <location>
        <position position="58"/>
    </location>
</feature>
<feature type="active site" description="Schiff-base intermediate with DNA" evidence="15">
    <location>
        <position position="2"/>
    </location>
</feature>
<feature type="domain" description="Formamidopyrimidine-DNA glycosylase catalytic" evidence="17">
    <location>
        <begin position="2"/>
        <end position="114"/>
    </location>
</feature>
<dbReference type="PANTHER" id="PTHR22993:SF9">
    <property type="entry name" value="FORMAMIDOPYRIMIDINE-DNA GLYCOSYLASE"/>
    <property type="match status" value="1"/>
</dbReference>
<accession>A0A7C3W8C9</accession>
<dbReference type="PANTHER" id="PTHR22993">
    <property type="entry name" value="FORMAMIDOPYRIMIDINE-DNA GLYCOSYLASE"/>
    <property type="match status" value="1"/>
</dbReference>
<dbReference type="PROSITE" id="PS51068">
    <property type="entry name" value="FPG_CAT"/>
    <property type="match status" value="1"/>
</dbReference>
<keyword evidence="7 15" id="KW-0378">Hydrolase</keyword>
<dbReference type="Pfam" id="PF06827">
    <property type="entry name" value="zf-FPG_IleRS"/>
    <property type="match status" value="1"/>
</dbReference>
<evidence type="ECO:0000256" key="5">
    <source>
        <dbReference type="ARBA" id="ARBA00022763"/>
    </source>
</evidence>
<comment type="catalytic activity">
    <reaction evidence="1 15">
        <text>Hydrolysis of DNA containing ring-opened 7-methylguanine residues, releasing 2,6-diamino-4-hydroxy-5-(N-methyl)formamidopyrimidine.</text>
        <dbReference type="EC" id="3.2.2.23"/>
    </reaction>
</comment>
<dbReference type="GO" id="GO:0140078">
    <property type="term" value="F:class I DNA-(apurinic or apyrimidinic site) endonuclease activity"/>
    <property type="evidence" value="ECO:0007669"/>
    <property type="project" value="UniProtKB-EC"/>
</dbReference>
<dbReference type="SUPFAM" id="SSF57716">
    <property type="entry name" value="Glucocorticoid receptor-like (DNA-binding domain)"/>
    <property type="match status" value="1"/>
</dbReference>
<evidence type="ECO:0000256" key="1">
    <source>
        <dbReference type="ARBA" id="ARBA00001668"/>
    </source>
</evidence>
<dbReference type="SMART" id="SM01232">
    <property type="entry name" value="H2TH"/>
    <property type="match status" value="1"/>
</dbReference>
<sequence>MPELPEVETIARGLAPLLAGRRIARLEVLDRRAFPGDQERFALLFAGRRIEGVTRRGKLCILRMEGGGTIGVHLRMTGRLFVDRPRDPAPAHLRLLLHLDDGRALHFSDLRRFGSVNGFAPGELEAWPFYAALGPEPLDLSPDAFRQALAGRGGAVKAVLLDQRVLAGVGNIYADESLFAARIRPCTPARDIPPERLDALLEALTATLLRAIDAGGSTIRDYRTAQGVEGSFQWTFAVYGRAGQPCTACGKPLFSARVAGRSTVFCTHCQPGACGT</sequence>
<evidence type="ECO:0000256" key="8">
    <source>
        <dbReference type="ARBA" id="ARBA00022833"/>
    </source>
</evidence>
<keyword evidence="4 15" id="KW-0479">Metal-binding</keyword>
<dbReference type="Pfam" id="PF06831">
    <property type="entry name" value="H2TH"/>
    <property type="match status" value="1"/>
</dbReference>
<dbReference type="InterPro" id="IPR010663">
    <property type="entry name" value="Znf_FPG/IleRS"/>
</dbReference>
<evidence type="ECO:0000256" key="10">
    <source>
        <dbReference type="ARBA" id="ARBA00023204"/>
    </source>
</evidence>
<comment type="subunit">
    <text evidence="3 15">Monomer.</text>
</comment>
<comment type="catalytic activity">
    <reaction evidence="14 15">
        <text>2'-deoxyribonucleotide-(2'-deoxyribose 5'-phosphate)-2'-deoxyribonucleotide-DNA = a 3'-end 2'-deoxyribonucleotide-(2,3-dehydro-2,3-deoxyribose 5'-phosphate)-DNA + a 5'-end 5'-phospho-2'-deoxyribonucleoside-DNA + H(+)</text>
        <dbReference type="Rhea" id="RHEA:66592"/>
        <dbReference type="Rhea" id="RHEA-COMP:13180"/>
        <dbReference type="Rhea" id="RHEA-COMP:16897"/>
        <dbReference type="Rhea" id="RHEA-COMP:17067"/>
        <dbReference type="ChEBI" id="CHEBI:15378"/>
        <dbReference type="ChEBI" id="CHEBI:136412"/>
        <dbReference type="ChEBI" id="CHEBI:157695"/>
        <dbReference type="ChEBI" id="CHEBI:167181"/>
        <dbReference type="EC" id="4.2.99.18"/>
    </reaction>
</comment>
<dbReference type="NCBIfam" id="NF002211">
    <property type="entry name" value="PRK01103.1"/>
    <property type="match status" value="1"/>
</dbReference>
<feature type="binding site" evidence="15">
    <location>
        <position position="152"/>
    </location>
    <ligand>
        <name>DNA</name>
        <dbReference type="ChEBI" id="CHEBI:16991"/>
    </ligand>
</feature>
<organism evidence="18">
    <name type="scientific">Fundidesulfovibrio putealis</name>
    <dbReference type="NCBI Taxonomy" id="270496"/>
    <lineage>
        <taxon>Bacteria</taxon>
        <taxon>Pseudomonadati</taxon>
        <taxon>Thermodesulfobacteriota</taxon>
        <taxon>Desulfovibrionia</taxon>
        <taxon>Desulfovibrionales</taxon>
        <taxon>Desulfovibrionaceae</taxon>
        <taxon>Fundidesulfovibrio</taxon>
    </lineage>
</organism>
<comment type="similarity">
    <text evidence="2 15">Belongs to the FPG family.</text>
</comment>
<feature type="active site" description="Proton donor" evidence="15">
    <location>
        <position position="3"/>
    </location>
</feature>
<dbReference type="AlphaFoldDB" id="A0A7C3W8C9"/>
<dbReference type="InterPro" id="IPR020629">
    <property type="entry name" value="FPG_Glyclase"/>
</dbReference>
<dbReference type="InterPro" id="IPR035937">
    <property type="entry name" value="FPG_N"/>
</dbReference>
<dbReference type="Gene3D" id="1.10.8.50">
    <property type="match status" value="1"/>
</dbReference>
<dbReference type="GO" id="GO:0034039">
    <property type="term" value="F:8-oxo-7,8-dihydroguanine DNA N-glycosylase activity"/>
    <property type="evidence" value="ECO:0007669"/>
    <property type="project" value="TreeGrafter"/>
</dbReference>
<keyword evidence="12 15" id="KW-0511">Multifunctional enzyme</keyword>
<feature type="binding site" evidence="15">
    <location>
        <position position="92"/>
    </location>
    <ligand>
        <name>DNA</name>
        <dbReference type="ChEBI" id="CHEBI:16991"/>
    </ligand>
</feature>
<evidence type="ECO:0000256" key="2">
    <source>
        <dbReference type="ARBA" id="ARBA00009409"/>
    </source>
</evidence>
<keyword evidence="5 15" id="KW-0227">DNA damage</keyword>
<dbReference type="EMBL" id="DSRP01000142">
    <property type="protein sequence ID" value="HGG91721.1"/>
    <property type="molecule type" value="Genomic_DNA"/>
</dbReference>
<keyword evidence="8 15" id="KW-0862">Zinc</keyword>
<dbReference type="InterPro" id="IPR012319">
    <property type="entry name" value="FPG_cat"/>
</dbReference>
<dbReference type="EC" id="3.2.2.23" evidence="15"/>
<keyword evidence="13 15" id="KW-0326">Glycosidase</keyword>
<name>A0A7C3W8C9_9BACT</name>
<evidence type="ECO:0000256" key="7">
    <source>
        <dbReference type="ARBA" id="ARBA00022801"/>
    </source>
</evidence>
<dbReference type="InterPro" id="IPR015886">
    <property type="entry name" value="H2TH_FPG"/>
</dbReference>
<feature type="active site" description="Proton donor; for delta-elimination activity" evidence="15">
    <location>
        <position position="261"/>
    </location>
</feature>
<keyword evidence="9 15" id="KW-0238">DNA-binding</keyword>
<keyword evidence="11 15" id="KW-0456">Lyase</keyword>
<evidence type="ECO:0000256" key="3">
    <source>
        <dbReference type="ARBA" id="ARBA00011245"/>
    </source>
</evidence>
<dbReference type="Gene3D" id="3.20.190.10">
    <property type="entry name" value="MutM-like, N-terminal"/>
    <property type="match status" value="1"/>
</dbReference>
<feature type="domain" description="FPG-type" evidence="16">
    <location>
        <begin position="237"/>
        <end position="271"/>
    </location>
</feature>
<dbReference type="InterPro" id="IPR000214">
    <property type="entry name" value="Znf_DNA_glyclase/AP_lyase"/>
</dbReference>
<dbReference type="GO" id="GO:0006284">
    <property type="term" value="P:base-excision repair"/>
    <property type="evidence" value="ECO:0007669"/>
    <property type="project" value="InterPro"/>
</dbReference>
<evidence type="ECO:0000259" key="16">
    <source>
        <dbReference type="PROSITE" id="PS51066"/>
    </source>
</evidence>
<dbReference type="HAMAP" id="MF_00103">
    <property type="entry name" value="Fapy_DNA_glycosyl"/>
    <property type="match status" value="1"/>
</dbReference>
<evidence type="ECO:0000256" key="14">
    <source>
        <dbReference type="ARBA" id="ARBA00044632"/>
    </source>
</evidence>
<reference evidence="18" key="1">
    <citation type="journal article" date="2020" name="mSystems">
        <title>Genome- and Community-Level Interaction Insights into Carbon Utilization and Element Cycling Functions of Hydrothermarchaeota in Hydrothermal Sediment.</title>
        <authorList>
            <person name="Zhou Z."/>
            <person name="Liu Y."/>
            <person name="Xu W."/>
            <person name="Pan J."/>
            <person name="Luo Z.H."/>
            <person name="Li M."/>
        </authorList>
    </citation>
    <scope>NUCLEOTIDE SEQUENCE [LARGE SCALE GENOMIC DNA]</scope>
    <source>
        <strain evidence="18">SpSt-413</strain>
    </source>
</reference>
<dbReference type="InterPro" id="IPR010979">
    <property type="entry name" value="Ribosomal_uS13-like_H2TH"/>
</dbReference>
<evidence type="ECO:0000256" key="15">
    <source>
        <dbReference type="HAMAP-Rule" id="MF_00103"/>
    </source>
</evidence>
<dbReference type="SMART" id="SM00898">
    <property type="entry name" value="Fapy_DNA_glyco"/>
    <property type="match status" value="1"/>
</dbReference>
<protein>
    <recommendedName>
        <fullName evidence="15">Formamidopyrimidine-DNA glycosylase</fullName>
        <shortName evidence="15">Fapy-DNA glycosylase</shortName>
        <ecNumber evidence="15">3.2.2.23</ecNumber>
    </recommendedName>
    <alternativeName>
        <fullName evidence="15">DNA-(apurinic or apyrimidinic site) lyase MutM</fullName>
        <shortName evidence="15">AP lyase MutM</shortName>
        <ecNumber evidence="15">4.2.99.18</ecNumber>
    </alternativeName>
</protein>
<keyword evidence="10 15" id="KW-0234">DNA repair</keyword>
<evidence type="ECO:0000256" key="12">
    <source>
        <dbReference type="ARBA" id="ARBA00023268"/>
    </source>
</evidence>
<feature type="binding site" evidence="15">
    <location>
        <position position="111"/>
    </location>
    <ligand>
        <name>DNA</name>
        <dbReference type="ChEBI" id="CHEBI:16991"/>
    </ligand>
</feature>
<comment type="cofactor">
    <cofactor evidence="15">
        <name>Zn(2+)</name>
        <dbReference type="ChEBI" id="CHEBI:29105"/>
    </cofactor>
    <text evidence="15">Binds 1 zinc ion per subunit.</text>
</comment>
<evidence type="ECO:0000256" key="9">
    <source>
        <dbReference type="ARBA" id="ARBA00023125"/>
    </source>
</evidence>
<comment type="caution">
    <text evidence="18">The sequence shown here is derived from an EMBL/GenBank/DDBJ whole genome shotgun (WGS) entry which is preliminary data.</text>
</comment>
<evidence type="ECO:0000256" key="4">
    <source>
        <dbReference type="ARBA" id="ARBA00022723"/>
    </source>
</evidence>
<dbReference type="GO" id="GO:0008270">
    <property type="term" value="F:zinc ion binding"/>
    <property type="evidence" value="ECO:0007669"/>
    <property type="project" value="UniProtKB-UniRule"/>
</dbReference>
<dbReference type="PROSITE" id="PS01242">
    <property type="entry name" value="ZF_FPG_1"/>
    <property type="match status" value="1"/>
</dbReference>
<dbReference type="SUPFAM" id="SSF46946">
    <property type="entry name" value="S13-like H2TH domain"/>
    <property type="match status" value="1"/>
</dbReference>
<dbReference type="NCBIfam" id="TIGR00577">
    <property type="entry name" value="fpg"/>
    <property type="match status" value="1"/>
</dbReference>
<comment type="function">
    <text evidence="15">Involved in base excision repair of DNA damaged by oxidation or by mutagenic agents. Acts as DNA glycosylase that recognizes and removes damaged bases. Has a preference for oxidized purines, such as 7,8-dihydro-8-oxoguanine (8-oxoG). Has AP (apurinic/apyrimidinic) lyase activity and introduces nicks in the DNA strand. Cleaves the DNA backbone by beta-delta elimination to generate a single-strand break at the site of the removed base with both 3'- and 5'-phosphates.</text>
</comment>
<evidence type="ECO:0000256" key="6">
    <source>
        <dbReference type="ARBA" id="ARBA00022771"/>
    </source>
</evidence>
<dbReference type="EC" id="4.2.99.18" evidence="15"/>
<proteinExistence type="inferred from homology"/>
<dbReference type="SUPFAM" id="SSF81624">
    <property type="entry name" value="N-terminal domain of MutM-like DNA repair proteins"/>
    <property type="match status" value="1"/>
</dbReference>
<evidence type="ECO:0000313" key="18">
    <source>
        <dbReference type="EMBL" id="HGG91721.1"/>
    </source>
</evidence>
<dbReference type="CDD" id="cd08966">
    <property type="entry name" value="EcFpg-like_N"/>
    <property type="match status" value="1"/>
</dbReference>
<keyword evidence="6 15" id="KW-0863">Zinc-finger</keyword>
<dbReference type="PROSITE" id="PS51066">
    <property type="entry name" value="ZF_FPG_2"/>
    <property type="match status" value="1"/>
</dbReference>
<dbReference type="FunFam" id="1.10.8.50:FF:000003">
    <property type="entry name" value="Formamidopyrimidine-DNA glycosylase"/>
    <property type="match status" value="1"/>
</dbReference>
<evidence type="ECO:0000259" key="17">
    <source>
        <dbReference type="PROSITE" id="PS51068"/>
    </source>
</evidence>
<evidence type="ECO:0000256" key="13">
    <source>
        <dbReference type="ARBA" id="ARBA00023295"/>
    </source>
</evidence>
<evidence type="ECO:0000256" key="11">
    <source>
        <dbReference type="ARBA" id="ARBA00023239"/>
    </source>
</evidence>